<dbReference type="CDD" id="cd09881">
    <property type="entry name" value="PIN_VapC4-5_FitB-like"/>
    <property type="match status" value="1"/>
</dbReference>
<keyword evidence="5 8" id="KW-0378">Hydrolase</keyword>
<evidence type="ECO:0000256" key="8">
    <source>
        <dbReference type="HAMAP-Rule" id="MF_00265"/>
    </source>
</evidence>
<keyword evidence="6 8" id="KW-0460">Magnesium</keyword>
<dbReference type="Pfam" id="PF01850">
    <property type="entry name" value="PIN"/>
    <property type="match status" value="1"/>
</dbReference>
<evidence type="ECO:0000256" key="1">
    <source>
        <dbReference type="ARBA" id="ARBA00001946"/>
    </source>
</evidence>
<feature type="domain" description="PIN" evidence="9">
    <location>
        <begin position="3"/>
        <end position="124"/>
    </location>
</feature>
<proteinExistence type="inferred from homology"/>
<evidence type="ECO:0000313" key="11">
    <source>
        <dbReference type="Proteomes" id="UP001232992"/>
    </source>
</evidence>
<dbReference type="RefSeq" id="WP_283756843.1">
    <property type="nucleotide sequence ID" value="NZ_JAQOSQ010000002.1"/>
</dbReference>
<evidence type="ECO:0000256" key="2">
    <source>
        <dbReference type="ARBA" id="ARBA00022649"/>
    </source>
</evidence>
<feature type="binding site" evidence="8">
    <location>
        <position position="98"/>
    </location>
    <ligand>
        <name>Mg(2+)</name>
        <dbReference type="ChEBI" id="CHEBI:18420"/>
    </ligand>
</feature>
<dbReference type="InterPro" id="IPR002716">
    <property type="entry name" value="PIN_dom"/>
</dbReference>
<keyword evidence="8" id="KW-0800">Toxin</keyword>
<dbReference type="InterPro" id="IPR029060">
    <property type="entry name" value="PIN-like_dom_sf"/>
</dbReference>
<accession>A0ABT7BSL7</accession>
<comment type="caution">
    <text evidence="10">The sequence shown here is derived from an EMBL/GenBank/DDBJ whole genome shotgun (WGS) entry which is preliminary data.</text>
</comment>
<evidence type="ECO:0000256" key="7">
    <source>
        <dbReference type="ARBA" id="ARBA00038093"/>
    </source>
</evidence>
<dbReference type="Gene3D" id="3.40.50.1010">
    <property type="entry name" value="5'-nuclease"/>
    <property type="match status" value="1"/>
</dbReference>
<gene>
    <name evidence="8" type="primary">vapC</name>
    <name evidence="10" type="ORF">PMH09_03200</name>
</gene>
<organism evidence="10 11">
    <name type="scientific">Roseofilum casamattae BLCC-M143</name>
    <dbReference type="NCBI Taxonomy" id="3022442"/>
    <lineage>
        <taxon>Bacteria</taxon>
        <taxon>Bacillati</taxon>
        <taxon>Cyanobacteriota</taxon>
        <taxon>Cyanophyceae</taxon>
        <taxon>Desertifilales</taxon>
        <taxon>Desertifilaceae</taxon>
        <taxon>Roseofilum</taxon>
        <taxon>Roseofilum casamattae</taxon>
    </lineage>
</organism>
<feature type="binding site" evidence="8">
    <location>
        <position position="6"/>
    </location>
    <ligand>
        <name>Mg(2+)</name>
        <dbReference type="ChEBI" id="CHEBI:18420"/>
    </ligand>
</feature>
<evidence type="ECO:0000256" key="4">
    <source>
        <dbReference type="ARBA" id="ARBA00022723"/>
    </source>
</evidence>
<keyword evidence="11" id="KW-1185">Reference proteome</keyword>
<dbReference type="PANTHER" id="PTHR33653">
    <property type="entry name" value="RIBONUCLEASE VAPC2"/>
    <property type="match status" value="1"/>
</dbReference>
<evidence type="ECO:0000313" key="10">
    <source>
        <dbReference type="EMBL" id="MDJ1182190.1"/>
    </source>
</evidence>
<evidence type="ECO:0000256" key="6">
    <source>
        <dbReference type="ARBA" id="ARBA00022842"/>
    </source>
</evidence>
<protein>
    <recommendedName>
        <fullName evidence="8">Ribonuclease VapC</fullName>
        <shortName evidence="8">RNase VapC</shortName>
        <ecNumber evidence="8">3.1.-.-</ecNumber>
    </recommendedName>
    <alternativeName>
        <fullName evidence="8">Toxin VapC</fullName>
    </alternativeName>
</protein>
<reference evidence="10 11" key="1">
    <citation type="submission" date="2023-01" db="EMBL/GenBank/DDBJ databases">
        <title>Novel diversity within Roseofilum (Cyanobacteria; Desertifilaceae) from marine benthic mats with descriptions of four novel species.</title>
        <authorList>
            <person name="Wang Y."/>
            <person name="Berthold D.E."/>
            <person name="Hu J."/>
            <person name="Lefler F.W."/>
            <person name="Laughinghouse H.D. IV."/>
        </authorList>
    </citation>
    <scope>NUCLEOTIDE SEQUENCE [LARGE SCALE GENOMIC DNA]</scope>
    <source>
        <strain evidence="10 11">BLCC-M143</strain>
    </source>
</reference>
<keyword evidence="4 8" id="KW-0479">Metal-binding</keyword>
<sequence>MKILLDTDICVYTINRRDPKLLERLQSYSVGEVGISAITYAELRFGVENSARREENSDRLERFLLPLEILPFDEAAGVCYGRLRTELKRAGSIVGNNDLLIASHALSLNLAIAANNLREFSRVPNLQVEQWI</sequence>
<dbReference type="EMBL" id="JAQOSQ010000002">
    <property type="protein sequence ID" value="MDJ1182190.1"/>
    <property type="molecule type" value="Genomic_DNA"/>
</dbReference>
<evidence type="ECO:0000256" key="3">
    <source>
        <dbReference type="ARBA" id="ARBA00022722"/>
    </source>
</evidence>
<comment type="similarity">
    <text evidence="7 8">Belongs to the PINc/VapC protein family.</text>
</comment>
<dbReference type="PANTHER" id="PTHR33653:SF1">
    <property type="entry name" value="RIBONUCLEASE VAPC2"/>
    <property type="match status" value="1"/>
</dbReference>
<dbReference type="Proteomes" id="UP001232992">
    <property type="component" value="Unassembled WGS sequence"/>
</dbReference>
<keyword evidence="2 8" id="KW-1277">Toxin-antitoxin system</keyword>
<evidence type="ECO:0000256" key="5">
    <source>
        <dbReference type="ARBA" id="ARBA00022801"/>
    </source>
</evidence>
<dbReference type="SUPFAM" id="SSF88723">
    <property type="entry name" value="PIN domain-like"/>
    <property type="match status" value="1"/>
</dbReference>
<dbReference type="EC" id="3.1.-.-" evidence="8"/>
<comment type="cofactor">
    <cofactor evidence="1 8">
        <name>Mg(2+)</name>
        <dbReference type="ChEBI" id="CHEBI:18420"/>
    </cofactor>
</comment>
<dbReference type="InterPro" id="IPR050556">
    <property type="entry name" value="Type_II_TA_system_RNase"/>
</dbReference>
<comment type="function">
    <text evidence="8">Toxic component of a toxin-antitoxin (TA) system. An RNase.</text>
</comment>
<evidence type="ECO:0000259" key="9">
    <source>
        <dbReference type="Pfam" id="PF01850"/>
    </source>
</evidence>
<dbReference type="InterPro" id="IPR022907">
    <property type="entry name" value="VapC_family"/>
</dbReference>
<name>A0ABT7BSL7_9CYAN</name>
<dbReference type="HAMAP" id="MF_00265">
    <property type="entry name" value="VapC_Nob1"/>
    <property type="match status" value="1"/>
</dbReference>
<keyword evidence="3 8" id="KW-0540">Nuclease</keyword>